<dbReference type="Gene3D" id="3.30.160.330">
    <property type="match status" value="1"/>
</dbReference>
<dbReference type="GO" id="GO:0052170">
    <property type="term" value="P:symbiont-mediated suppression of host innate immune response"/>
    <property type="evidence" value="ECO:0007669"/>
    <property type="project" value="UniProtKB-KW"/>
</dbReference>
<keyword evidence="1 18" id="KW-1121">Modulation of host cell cycle by virus</keyword>
<evidence type="ECO:0000256" key="17">
    <source>
        <dbReference type="ARBA" id="ARBA00023309"/>
    </source>
</evidence>
<evidence type="ECO:0000256" key="16">
    <source>
        <dbReference type="ARBA" id="ARBA00023280"/>
    </source>
</evidence>
<reference evidence="20 21" key="1">
    <citation type="journal article" date="2009" name="J. Gen. Virol.">
        <title>Macaca fascicularis papillomavirus type 1: a non-human primate betapapillomavirus causing rapidly progressive hand and foot papillomatosis.</title>
        <authorList>
            <person name="Joh J."/>
            <person name="Hopper K."/>
            <person name="Van Doorslaer K."/>
            <person name="Sundberg J.P."/>
            <person name="Jenson A.B."/>
            <person name="Ghim S.J."/>
        </authorList>
    </citation>
    <scope>NUCLEOTIDE SEQUENCE [LARGE SCALE GENOMIC DNA]</scope>
</reference>
<comment type="subunit">
    <text evidence="18">Homodimer. Homooligomer. Interacts with host RB1; this interaction induces dissociation of RB1-E2F1 complex thereby disrupting RB1 activity. Interacts with host EP300; this interaction represses EP300 transcriptional activity. Interacts with protein E2; this interaction inhibits E7 oncogenic activity. Interacts with host TMEM173/STING; this interaction impairs the ability of TMEM173/STING to sense cytosolic DNA and promote the production of type I interferon (IFN-alpha and IFN-beta).</text>
</comment>
<keyword evidence="11 18" id="KW-0238">DNA-binding</keyword>
<evidence type="ECO:0000256" key="13">
    <source>
        <dbReference type="ARBA" id="ARBA00023163"/>
    </source>
</evidence>
<comment type="similarity">
    <text evidence="18 19">Belongs to the papillomaviridae E7 protein family.</text>
</comment>
<evidence type="ECO:0000313" key="20">
    <source>
        <dbReference type="EMBL" id="ABM67066.1"/>
    </source>
</evidence>
<keyword evidence="2 18" id="KW-0244">Early protein</keyword>
<dbReference type="GO" id="GO:0003677">
    <property type="term" value="F:DNA binding"/>
    <property type="evidence" value="ECO:0007669"/>
    <property type="project" value="UniProtKB-UniRule"/>
</dbReference>
<organism evidence="20 21">
    <name type="scientific">Macaca fascicularis papillomavirus 1</name>
    <dbReference type="NCBI Taxonomy" id="2847841"/>
    <lineage>
        <taxon>Viruses</taxon>
        <taxon>Monodnaviria</taxon>
        <taxon>Shotokuvirae</taxon>
        <taxon>Cossaviricota</taxon>
        <taxon>Papovaviricetes</taxon>
        <taxon>Zurhausenvirales</taxon>
        <taxon>Papillomaviridae</taxon>
        <taxon>Firstpapillomavirinae</taxon>
        <taxon>Betapapillomavirus</taxon>
        <taxon>Betapapillomavirus 1</taxon>
    </lineage>
</organism>
<dbReference type="GO" id="GO:0003700">
    <property type="term" value="F:DNA-binding transcription factor activity"/>
    <property type="evidence" value="ECO:0007669"/>
    <property type="project" value="UniProtKB-UniRule"/>
</dbReference>
<comment type="function">
    <text evidence="19">E7 protein has both transforming and trans-activating activities.</text>
</comment>
<comment type="domain">
    <text evidence="18">The E7 terminal domain is an intrinsically disordered domain, whose flexibility and conformational transitions confer target adaptability to the oncoprotein. It allows adaptation to a variety of protein targets and exposes the PEST degradation sequence that regulates its turnover in the cell.</text>
</comment>
<evidence type="ECO:0000256" key="7">
    <source>
        <dbReference type="ARBA" id="ARBA00022771"/>
    </source>
</evidence>
<evidence type="ECO:0000256" key="3">
    <source>
        <dbReference type="ARBA" id="ARBA00022562"/>
    </source>
</evidence>
<keyword evidence="5 18" id="KW-1090">Inhibition of host innate immune response by virus</keyword>
<name>A2T934_9PAPI</name>
<keyword evidence="17 18" id="KW-1078">G1/S host cell cycle checkpoint dysregulation by virus</keyword>
<feature type="zinc finger region" evidence="18">
    <location>
        <begin position="51"/>
        <end position="87"/>
    </location>
</feature>
<keyword evidence="16 18" id="KW-0899">Viral immunoevasion</keyword>
<keyword evidence="13 18" id="KW-0804">Transcription</keyword>
<evidence type="ECO:0000256" key="8">
    <source>
        <dbReference type="ARBA" id="ARBA00022830"/>
    </source>
</evidence>
<dbReference type="PIRSF" id="PIRSF003407">
    <property type="entry name" value="Papvi_E7"/>
    <property type="match status" value="1"/>
</dbReference>
<keyword evidence="3 18" id="KW-1048">Host nucleus</keyword>
<dbReference type="GO" id="GO:0039502">
    <property type="term" value="P:symbiont-mediated suppression of host type I interferon-mediated signaling pathway"/>
    <property type="evidence" value="ECO:0007669"/>
    <property type="project" value="UniProtKB-UniRule"/>
</dbReference>
<dbReference type="GO" id="GO:0008270">
    <property type="term" value="F:zinc ion binding"/>
    <property type="evidence" value="ECO:0007669"/>
    <property type="project" value="UniProtKB-KW"/>
</dbReference>
<dbReference type="HAMAP" id="MF_04004">
    <property type="entry name" value="PPV_E7"/>
    <property type="match status" value="1"/>
</dbReference>
<evidence type="ECO:0000256" key="18">
    <source>
        <dbReference type="HAMAP-Rule" id="MF_04004"/>
    </source>
</evidence>
<keyword evidence="12 18" id="KW-0010">Activator</keyword>
<evidence type="ECO:0000256" key="4">
    <source>
        <dbReference type="ARBA" id="ARBA00022581"/>
    </source>
</evidence>
<keyword evidence="15" id="KW-0922">Interferon antiviral system evasion</keyword>
<dbReference type="Pfam" id="PF00527">
    <property type="entry name" value="E7"/>
    <property type="match status" value="1"/>
</dbReference>
<keyword evidence="9 18" id="KW-0862">Zinc</keyword>
<evidence type="ECO:0000256" key="6">
    <source>
        <dbReference type="ARBA" id="ARBA00022723"/>
    </source>
</evidence>
<protein>
    <recommendedName>
        <fullName evidence="18 19">Protein E7</fullName>
    </recommendedName>
</protein>
<comment type="PTM">
    <text evidence="18">Highly phosphorylated.</text>
</comment>
<evidence type="ECO:0000256" key="14">
    <source>
        <dbReference type="ARBA" id="ARBA00023200"/>
    </source>
</evidence>
<evidence type="ECO:0000256" key="2">
    <source>
        <dbReference type="ARBA" id="ARBA00022518"/>
    </source>
</evidence>
<gene>
    <name evidence="18 20" type="primary">E7</name>
</gene>
<evidence type="ECO:0000256" key="10">
    <source>
        <dbReference type="ARBA" id="ARBA00023015"/>
    </source>
</evidence>
<evidence type="ECO:0000256" key="11">
    <source>
        <dbReference type="ARBA" id="ARBA00023125"/>
    </source>
</evidence>
<keyword evidence="10 18" id="KW-0805">Transcription regulation</keyword>
<comment type="function">
    <text evidence="18">Plays a role in viral genome replication by driving entry of quiescent cells into the cell cycle. Stimulation of progression from G1 to S phase allows the virus to efficiently use the cellular DNA replicating machinery to achieve viral genome replication. E7 protein has both transforming and trans-activating activities. Induces the disassembly of the E2F1 transcription factor from RB1, with subsequent transcriptional activation of E2F1-regulated S-phase genes. Interferes with host histone deacetylation mediated by HDAC1 and HDAC2, leading to transcription activation. Plays also a role in the inhibition of both antiviral and antiproliferative functions of host interferon alpha. Interaction with host TMEM173/STING impairs the ability of TMEM173/STING to sense cytosolic DNA and promote the production of type I interferon (IFN-alpha and IFN-beta).</text>
</comment>
<accession>A2T934</accession>
<dbReference type="Proteomes" id="UP000114841">
    <property type="component" value="Segment"/>
</dbReference>
<evidence type="ECO:0000256" key="1">
    <source>
        <dbReference type="ARBA" id="ARBA00022504"/>
    </source>
</evidence>
<keyword evidence="8 18" id="KW-1114">Inhibition of host interferon signaling pathway by virus</keyword>
<evidence type="ECO:0000256" key="12">
    <source>
        <dbReference type="ARBA" id="ARBA00023159"/>
    </source>
</evidence>
<dbReference type="GO" id="GO:0030430">
    <property type="term" value="C:host cell cytoplasm"/>
    <property type="evidence" value="ECO:0007669"/>
    <property type="project" value="UniProtKB-SubCell"/>
</dbReference>
<keyword evidence="4 18" id="KW-0945">Host-virus interaction</keyword>
<dbReference type="SUPFAM" id="SSF161234">
    <property type="entry name" value="E7 C-terminal domain-like"/>
    <property type="match status" value="1"/>
</dbReference>
<dbReference type="GO" id="GO:0019904">
    <property type="term" value="F:protein domain specific binding"/>
    <property type="evidence" value="ECO:0007669"/>
    <property type="project" value="UniProtKB-UniRule"/>
</dbReference>
<feature type="short sequence motif" description="Nuclear export signal" evidence="18">
    <location>
        <begin position="69"/>
        <end position="77"/>
    </location>
</feature>
<evidence type="ECO:0000256" key="19">
    <source>
        <dbReference type="PIRNR" id="PIRNR003407"/>
    </source>
</evidence>
<evidence type="ECO:0000256" key="5">
    <source>
        <dbReference type="ARBA" id="ARBA00022632"/>
    </source>
</evidence>
<comment type="caution">
    <text evidence="18">Lacks conserved residue(s) required for the propagation of feature annotation.</text>
</comment>
<sequence>MIGKEVTLQDIVLELKPQVEPDLFCDEELPGEEEEEEEPVTRNPFKVLTSCGGCETKLRLFVVATESGIREFQELLFGDLILLCPECRRAHLQPNGGR</sequence>
<keyword evidence="6 18" id="KW-0479">Metal-binding</keyword>
<dbReference type="GO" id="GO:0042025">
    <property type="term" value="C:host cell nucleus"/>
    <property type="evidence" value="ECO:0007669"/>
    <property type="project" value="UniProtKB-SubCell"/>
</dbReference>
<evidence type="ECO:0000256" key="15">
    <source>
        <dbReference type="ARBA" id="ARBA00023258"/>
    </source>
</evidence>
<dbReference type="EMBL" id="EF028290">
    <property type="protein sequence ID" value="ABM67066.1"/>
    <property type="molecule type" value="Genomic_DNA"/>
</dbReference>
<dbReference type="GO" id="GO:0006351">
    <property type="term" value="P:DNA-templated transcription"/>
    <property type="evidence" value="ECO:0007669"/>
    <property type="project" value="UniProtKB-UniRule"/>
</dbReference>
<comment type="subcellular location">
    <subcellularLocation>
        <location evidence="18">Host cytoplasm</location>
    </subcellularLocation>
    <subcellularLocation>
        <location evidence="18">Host nucleus</location>
    </subcellularLocation>
    <text evidence="18">Predominantly found in the host nucleus.</text>
</comment>
<evidence type="ECO:0000313" key="21">
    <source>
        <dbReference type="Proteomes" id="UP000114841"/>
    </source>
</evidence>
<feature type="short sequence motif" description="LXCXE motif; interaction with host RB1 and TMEM173/STING" evidence="18">
    <location>
        <begin position="23"/>
        <end position="27"/>
    </location>
</feature>
<keyword evidence="14 18" id="KW-1035">Host cytoplasm</keyword>
<proteinExistence type="inferred from homology"/>
<dbReference type="InterPro" id="IPR000148">
    <property type="entry name" value="Papilloma_E7"/>
</dbReference>
<dbReference type="GO" id="GO:0039645">
    <property type="term" value="P:symbiont-mediated perturbation of host cell cycle G1/S transition checkpoint"/>
    <property type="evidence" value="ECO:0007669"/>
    <property type="project" value="UniProtKB-UniRule"/>
</dbReference>
<evidence type="ECO:0000256" key="9">
    <source>
        <dbReference type="ARBA" id="ARBA00022833"/>
    </source>
</evidence>
<keyword evidence="7 18" id="KW-0863">Zinc-finger</keyword>